<proteinExistence type="predicted"/>
<dbReference type="AlphaFoldDB" id="A0A7S3HES9"/>
<dbReference type="EMBL" id="HBIC01043579">
    <property type="protein sequence ID" value="CAE0293444.1"/>
    <property type="molecule type" value="Transcribed_RNA"/>
</dbReference>
<evidence type="ECO:0000313" key="1">
    <source>
        <dbReference type="EMBL" id="CAE0293444.1"/>
    </source>
</evidence>
<protein>
    <submittedName>
        <fullName evidence="1">Uncharacterized protein</fullName>
    </submittedName>
</protein>
<gene>
    <name evidence="1" type="ORF">SELO1098_LOCUS22296</name>
</gene>
<organism evidence="1">
    <name type="scientific">Spumella elongata</name>
    <dbReference type="NCBI Taxonomy" id="89044"/>
    <lineage>
        <taxon>Eukaryota</taxon>
        <taxon>Sar</taxon>
        <taxon>Stramenopiles</taxon>
        <taxon>Ochrophyta</taxon>
        <taxon>Chrysophyceae</taxon>
        <taxon>Chromulinales</taxon>
        <taxon>Chromulinaceae</taxon>
        <taxon>Spumella</taxon>
    </lineage>
</organism>
<reference evidence="1" key="1">
    <citation type="submission" date="2021-01" db="EMBL/GenBank/DDBJ databases">
        <authorList>
            <person name="Corre E."/>
            <person name="Pelletier E."/>
            <person name="Niang G."/>
            <person name="Scheremetjew M."/>
            <person name="Finn R."/>
            <person name="Kale V."/>
            <person name="Holt S."/>
            <person name="Cochrane G."/>
            <person name="Meng A."/>
            <person name="Brown T."/>
            <person name="Cohen L."/>
        </authorList>
    </citation>
    <scope>NUCLEOTIDE SEQUENCE</scope>
    <source>
        <strain evidence="1">CCAP 955/1</strain>
    </source>
</reference>
<name>A0A7S3HES9_9STRA</name>
<accession>A0A7S3HES9</accession>
<sequence length="94" mass="10359">MDKQSIRLPLSEPTIMMSQHRLSNGSLPKHPRHTELSNAQATNYMAAAAAAFSAAFAARALALVSKRSANFFFSRISISRIISSAMRNLFLFCL</sequence>